<dbReference type="AlphaFoldDB" id="A0A6L9MUK0"/>
<evidence type="ECO:0000313" key="1">
    <source>
        <dbReference type="EMBL" id="NDW21886.1"/>
    </source>
</evidence>
<dbReference type="GO" id="GO:0016740">
    <property type="term" value="F:transferase activity"/>
    <property type="evidence" value="ECO:0007669"/>
    <property type="project" value="UniProtKB-KW"/>
</dbReference>
<sequence length="226" mass="25307">MNYPNAPSVSDIVEYLNKLDESHIVLGYGSLLSRDSRERYSQINTLGIPVMVSGFERAWVTRSIQEQQTYVGAIKNSSKKLNAQLIPTQLNPALQEREKDYRFTQVSADQITFDLATHSQGNLKTGAQLDELYEVLSAYHLWVCETLECSPATEAFPVSQTYIDTCLAGCIEHAGEKAARDFVVHTSMWDHPRINDRALPKYPRAAKVSADMHEKIDAVLAATLSQ</sequence>
<keyword evidence="2" id="KW-1185">Reference proteome</keyword>
<gene>
    <name evidence="1" type="ORF">GTW09_10170</name>
</gene>
<organism evidence="1 2">
    <name type="scientific">Alteromonas hispanica</name>
    <dbReference type="NCBI Taxonomy" id="315421"/>
    <lineage>
        <taxon>Bacteria</taxon>
        <taxon>Pseudomonadati</taxon>
        <taxon>Pseudomonadota</taxon>
        <taxon>Gammaproteobacteria</taxon>
        <taxon>Alteromonadales</taxon>
        <taxon>Alteromonadaceae</taxon>
        <taxon>Alteromonas/Salinimonas group</taxon>
        <taxon>Alteromonas</taxon>
    </lineage>
</organism>
<comment type="caution">
    <text evidence="1">The sequence shown here is derived from an EMBL/GenBank/DDBJ whole genome shotgun (WGS) entry which is preliminary data.</text>
</comment>
<dbReference type="Proteomes" id="UP000478837">
    <property type="component" value="Unassembled WGS sequence"/>
</dbReference>
<dbReference type="RefSeq" id="WP_163111789.1">
    <property type="nucleotide sequence ID" value="NZ_JAAAWP010000005.1"/>
</dbReference>
<name>A0A6L9MUK0_9ALTE</name>
<evidence type="ECO:0000313" key="2">
    <source>
        <dbReference type="Proteomes" id="UP000478837"/>
    </source>
</evidence>
<proteinExistence type="predicted"/>
<reference evidence="1 2" key="1">
    <citation type="submission" date="2020-01" db="EMBL/GenBank/DDBJ databases">
        <title>Genomes of bacteria type strains.</title>
        <authorList>
            <person name="Chen J."/>
            <person name="Zhu S."/>
            <person name="Yang J."/>
        </authorList>
    </citation>
    <scope>NUCLEOTIDE SEQUENCE [LARGE SCALE GENOMIC DNA]</scope>
    <source>
        <strain evidence="1 2">LMG 22958</strain>
    </source>
</reference>
<protein>
    <submittedName>
        <fullName evidence="1">Gamma-glutamylcyclotransferase</fullName>
    </submittedName>
</protein>
<dbReference type="EMBL" id="JAAAWP010000005">
    <property type="protein sequence ID" value="NDW21886.1"/>
    <property type="molecule type" value="Genomic_DNA"/>
</dbReference>
<accession>A0A6L9MUK0</accession>
<keyword evidence="1" id="KW-0808">Transferase</keyword>